<keyword evidence="3" id="KW-0479">Metal-binding</keyword>
<dbReference type="GO" id="GO:0001228">
    <property type="term" value="F:DNA-binding transcription activator activity, RNA polymerase II-specific"/>
    <property type="evidence" value="ECO:0007669"/>
    <property type="project" value="TreeGrafter"/>
</dbReference>
<keyword evidence="7" id="KW-0805">Transcription regulation</keyword>
<evidence type="ECO:0000256" key="4">
    <source>
        <dbReference type="ARBA" id="ARBA00022737"/>
    </source>
</evidence>
<evidence type="ECO:0000256" key="9">
    <source>
        <dbReference type="ARBA" id="ARBA00023163"/>
    </source>
</evidence>
<dbReference type="PANTHER" id="PTHR24393">
    <property type="entry name" value="ZINC FINGER PROTEIN"/>
    <property type="match status" value="1"/>
</dbReference>
<dbReference type="PROSITE" id="PS50157">
    <property type="entry name" value="ZINC_FINGER_C2H2_2"/>
    <property type="match status" value="7"/>
</dbReference>
<dbReference type="Pfam" id="PF00096">
    <property type="entry name" value="zf-C2H2"/>
    <property type="match status" value="3"/>
</dbReference>
<dbReference type="InterPro" id="IPR013087">
    <property type="entry name" value="Znf_C2H2_type"/>
</dbReference>
<comment type="caution">
    <text evidence="13">The sequence shown here is derived from an EMBL/GenBank/DDBJ whole genome shotgun (WGS) entry which is preliminary data.</text>
</comment>
<evidence type="ECO:0000259" key="12">
    <source>
        <dbReference type="PROSITE" id="PS50157"/>
    </source>
</evidence>
<keyword evidence="8" id="KW-0238">DNA-binding</keyword>
<dbReference type="GO" id="GO:0008270">
    <property type="term" value="F:zinc ion binding"/>
    <property type="evidence" value="ECO:0007669"/>
    <property type="project" value="UniProtKB-KW"/>
</dbReference>
<reference evidence="13 14" key="1">
    <citation type="submission" date="2015-12" db="EMBL/GenBank/DDBJ databases">
        <title>The genome of Folsomia candida.</title>
        <authorList>
            <person name="Faddeeva A."/>
            <person name="Derks M.F."/>
            <person name="Anvar Y."/>
            <person name="Smit S."/>
            <person name="Van Straalen N."/>
            <person name="Roelofs D."/>
        </authorList>
    </citation>
    <scope>NUCLEOTIDE SEQUENCE [LARGE SCALE GENOMIC DNA]</scope>
    <source>
        <strain evidence="13 14">VU population</strain>
        <tissue evidence="13">Whole body</tissue>
    </source>
</reference>
<dbReference type="FunFam" id="3.30.160.60:FF:000145">
    <property type="entry name" value="Zinc finger protein 574"/>
    <property type="match status" value="1"/>
</dbReference>
<keyword evidence="5 11" id="KW-0863">Zinc-finger</keyword>
<dbReference type="EMBL" id="LNIX01000018">
    <property type="protein sequence ID" value="OXA44971.1"/>
    <property type="molecule type" value="Genomic_DNA"/>
</dbReference>
<dbReference type="OMA" id="HIPTHAG"/>
<feature type="domain" description="C2H2-type" evidence="12">
    <location>
        <begin position="123"/>
        <end position="150"/>
    </location>
</feature>
<dbReference type="PANTHER" id="PTHR24393:SF15">
    <property type="entry name" value="IP01243P-RELATED"/>
    <property type="match status" value="1"/>
</dbReference>
<keyword evidence="14" id="KW-1185">Reference proteome</keyword>
<dbReference type="OrthoDB" id="1405595at2759"/>
<evidence type="ECO:0000256" key="6">
    <source>
        <dbReference type="ARBA" id="ARBA00022833"/>
    </source>
</evidence>
<feature type="domain" description="C2H2-type" evidence="12">
    <location>
        <begin position="179"/>
        <end position="207"/>
    </location>
</feature>
<evidence type="ECO:0000256" key="8">
    <source>
        <dbReference type="ARBA" id="ARBA00023125"/>
    </source>
</evidence>
<keyword evidence="4" id="KW-0677">Repeat</keyword>
<feature type="domain" description="C2H2-type" evidence="12">
    <location>
        <begin position="148"/>
        <end position="175"/>
    </location>
</feature>
<keyword evidence="10" id="KW-0539">Nucleus</keyword>
<organism evidence="13 14">
    <name type="scientific">Folsomia candida</name>
    <name type="common">Springtail</name>
    <dbReference type="NCBI Taxonomy" id="158441"/>
    <lineage>
        <taxon>Eukaryota</taxon>
        <taxon>Metazoa</taxon>
        <taxon>Ecdysozoa</taxon>
        <taxon>Arthropoda</taxon>
        <taxon>Hexapoda</taxon>
        <taxon>Collembola</taxon>
        <taxon>Entomobryomorpha</taxon>
        <taxon>Isotomoidea</taxon>
        <taxon>Isotomidae</taxon>
        <taxon>Proisotominae</taxon>
        <taxon>Folsomia</taxon>
    </lineage>
</organism>
<comment type="similarity">
    <text evidence="2">Belongs to the krueppel C2H2-type zinc-finger protein family.</text>
</comment>
<evidence type="ECO:0000256" key="7">
    <source>
        <dbReference type="ARBA" id="ARBA00023015"/>
    </source>
</evidence>
<dbReference type="Gene3D" id="3.30.160.60">
    <property type="entry name" value="Classic Zinc Finger"/>
    <property type="match status" value="5"/>
</dbReference>
<protein>
    <submittedName>
        <fullName evidence="13">Zinc finger protein 91</fullName>
    </submittedName>
</protein>
<sequence>MEPTPENKWECAKCSKQFKTKDNLTRHMVTHDPDAKVKCEVCGNIFKNKRSLSTHKFEIHIDQTWCATCDQMFSSVDDLRRHNDTVHGGEEPPRFSCPVPRCKKTYQHEEDVAKHVETEHVRFRCTLCRRTFETRVQLEAHISSHTRYKCATCLKSFARIRDMKLHEATHLEKSARDVLQCPLCPETFLTRRGLQGHVRVVHENQRNYPCTFCDKRFSQTSNLKRHVEAVHATYV</sequence>
<dbReference type="SUPFAM" id="SSF57667">
    <property type="entry name" value="beta-beta-alpha zinc fingers"/>
    <property type="match status" value="3"/>
</dbReference>
<feature type="domain" description="C2H2-type" evidence="12">
    <location>
        <begin position="64"/>
        <end position="92"/>
    </location>
</feature>
<keyword evidence="9" id="KW-0804">Transcription</keyword>
<dbReference type="Pfam" id="PF13894">
    <property type="entry name" value="zf-C2H2_4"/>
    <property type="match status" value="1"/>
</dbReference>
<name>A0A226DK41_FOLCA</name>
<dbReference type="PROSITE" id="PS00028">
    <property type="entry name" value="ZINC_FINGER_C2H2_1"/>
    <property type="match status" value="7"/>
</dbReference>
<evidence type="ECO:0000256" key="3">
    <source>
        <dbReference type="ARBA" id="ARBA00022723"/>
    </source>
</evidence>
<dbReference type="InterPro" id="IPR036236">
    <property type="entry name" value="Znf_C2H2_sf"/>
</dbReference>
<dbReference type="Pfam" id="PF13912">
    <property type="entry name" value="zf-C2H2_6"/>
    <property type="match status" value="1"/>
</dbReference>
<accession>A0A226DK41</accession>
<gene>
    <name evidence="13" type="ORF">Fcan01_20302</name>
</gene>
<feature type="domain" description="C2H2-type" evidence="12">
    <location>
        <begin position="208"/>
        <end position="235"/>
    </location>
</feature>
<proteinExistence type="inferred from homology"/>
<evidence type="ECO:0000313" key="13">
    <source>
        <dbReference type="EMBL" id="OXA44971.1"/>
    </source>
</evidence>
<dbReference type="SMART" id="SM00355">
    <property type="entry name" value="ZnF_C2H2"/>
    <property type="match status" value="8"/>
</dbReference>
<keyword evidence="6" id="KW-0862">Zinc</keyword>
<dbReference type="Proteomes" id="UP000198287">
    <property type="component" value="Unassembled WGS sequence"/>
</dbReference>
<dbReference type="STRING" id="158441.A0A226DK41"/>
<evidence type="ECO:0000256" key="1">
    <source>
        <dbReference type="ARBA" id="ARBA00004123"/>
    </source>
</evidence>
<dbReference type="AlphaFoldDB" id="A0A226DK41"/>
<evidence type="ECO:0000256" key="11">
    <source>
        <dbReference type="PROSITE-ProRule" id="PRU00042"/>
    </source>
</evidence>
<comment type="subcellular location">
    <subcellularLocation>
        <location evidence="1">Nucleus</location>
    </subcellularLocation>
</comment>
<feature type="domain" description="C2H2-type" evidence="12">
    <location>
        <begin position="9"/>
        <end position="36"/>
    </location>
</feature>
<evidence type="ECO:0000256" key="5">
    <source>
        <dbReference type="ARBA" id="ARBA00022771"/>
    </source>
</evidence>
<evidence type="ECO:0000313" key="14">
    <source>
        <dbReference type="Proteomes" id="UP000198287"/>
    </source>
</evidence>
<dbReference type="GO" id="GO:0005634">
    <property type="term" value="C:nucleus"/>
    <property type="evidence" value="ECO:0007669"/>
    <property type="project" value="UniProtKB-SubCell"/>
</dbReference>
<dbReference type="GO" id="GO:0000978">
    <property type="term" value="F:RNA polymerase II cis-regulatory region sequence-specific DNA binding"/>
    <property type="evidence" value="ECO:0007669"/>
    <property type="project" value="TreeGrafter"/>
</dbReference>
<evidence type="ECO:0000256" key="10">
    <source>
        <dbReference type="ARBA" id="ARBA00023242"/>
    </source>
</evidence>
<feature type="domain" description="C2H2-type" evidence="12">
    <location>
        <begin position="37"/>
        <end position="65"/>
    </location>
</feature>
<evidence type="ECO:0000256" key="2">
    <source>
        <dbReference type="ARBA" id="ARBA00006991"/>
    </source>
</evidence>
<dbReference type="FunFam" id="3.30.160.60:FF:000075">
    <property type="entry name" value="Putative zinc finger protein 536"/>
    <property type="match status" value="1"/>
</dbReference>